<protein>
    <recommendedName>
        <fullName evidence="1">Large polyvalent protein-associated domain-containing protein</fullName>
    </recommendedName>
</protein>
<dbReference type="Proteomes" id="UP000176037">
    <property type="component" value="Unassembled WGS sequence"/>
</dbReference>
<keyword evidence="3" id="KW-1185">Reference proteome</keyword>
<dbReference type="EMBL" id="MJIC01000015">
    <property type="protein sequence ID" value="OFI33488.1"/>
    <property type="molecule type" value="Genomic_DNA"/>
</dbReference>
<dbReference type="Pfam" id="PF18796">
    <property type="entry name" value="LPD1"/>
    <property type="match status" value="1"/>
</dbReference>
<reference evidence="2 3" key="1">
    <citation type="submission" date="2016-09" db="EMBL/GenBank/DDBJ databases">
        <title>Alteromonas lipolytica, a new species isolated from sea water.</title>
        <authorList>
            <person name="Wu Y.-H."/>
            <person name="Cheng H."/>
            <person name="Xu X.-W."/>
        </authorList>
    </citation>
    <scope>NUCLEOTIDE SEQUENCE [LARGE SCALE GENOMIC DNA]</scope>
    <source>
        <strain evidence="2 3">JW12</strain>
    </source>
</reference>
<organism evidence="2 3">
    <name type="scientific">Alteromonas lipolytica</name>
    <dbReference type="NCBI Taxonomy" id="1856405"/>
    <lineage>
        <taxon>Bacteria</taxon>
        <taxon>Pseudomonadati</taxon>
        <taxon>Pseudomonadota</taxon>
        <taxon>Gammaproteobacteria</taxon>
        <taxon>Alteromonadales</taxon>
        <taxon>Alteromonadaceae</taxon>
        <taxon>Alteromonas/Salinimonas group</taxon>
        <taxon>Alteromonas</taxon>
    </lineage>
</organism>
<dbReference type="STRING" id="1856405.BFC17_04300"/>
<evidence type="ECO:0000259" key="1">
    <source>
        <dbReference type="Pfam" id="PF18796"/>
    </source>
</evidence>
<dbReference type="NCBIfam" id="NF041907">
    <property type="entry name" value="CLCA_X"/>
    <property type="match status" value="1"/>
</dbReference>
<sequence length="269" mass="30308">MTANSQRPSRLFTKFYRNGPSHRDGADVTFNDIVKIFGFRTASVGHWVSAQEQQVAANLFFDALCDLMAILDVPEQVISLRGTLSIAFGVGGQKHSSAHYNSATRTLALAKNAGAGSLAHEYFHAFDHFIATRFLKAARPQDFASALWLQKHEVVEHPINSRLEDCYQHIFLKPHSSKPSDFFNNSAQADKALGSFYYAMPQEVVARAFEAYVQDHHYKNEFLVKGTKQSIEARLGIYPQEHERARIGQFFASYFRLLGTAVEKSQDRS</sequence>
<accession>A0A1E8FD28</accession>
<feature type="domain" description="Large polyvalent protein-associated" evidence="1">
    <location>
        <begin position="189"/>
        <end position="261"/>
    </location>
</feature>
<dbReference type="AlphaFoldDB" id="A0A1E8FD28"/>
<evidence type="ECO:0000313" key="2">
    <source>
        <dbReference type="EMBL" id="OFI33488.1"/>
    </source>
</evidence>
<name>A0A1E8FD28_9ALTE</name>
<comment type="caution">
    <text evidence="2">The sequence shown here is derived from an EMBL/GenBank/DDBJ whole genome shotgun (WGS) entry which is preliminary data.</text>
</comment>
<gene>
    <name evidence="2" type="ORF">BFC17_04300</name>
</gene>
<dbReference type="OrthoDB" id="343736at2"/>
<evidence type="ECO:0000313" key="3">
    <source>
        <dbReference type="Proteomes" id="UP000176037"/>
    </source>
</evidence>
<proteinExistence type="predicted"/>
<dbReference type="InterPro" id="IPR041047">
    <property type="entry name" value="LPD1"/>
</dbReference>
<dbReference type="RefSeq" id="WP_070177864.1">
    <property type="nucleotide sequence ID" value="NZ_BMJR01000002.1"/>
</dbReference>